<dbReference type="PANTHER" id="PTHR43335">
    <property type="entry name" value="ABC TRANSPORTER, ATP-BINDING PROTEIN"/>
    <property type="match status" value="1"/>
</dbReference>
<dbReference type="PROSITE" id="PS00211">
    <property type="entry name" value="ABC_TRANSPORTER_1"/>
    <property type="match status" value="1"/>
</dbReference>
<comment type="similarity">
    <text evidence="1">Belongs to the ABC transporter superfamily.</text>
</comment>
<keyword evidence="2" id="KW-0813">Transport</keyword>
<dbReference type="InterPro" id="IPR017871">
    <property type="entry name" value="ABC_transporter-like_CS"/>
</dbReference>
<evidence type="ECO:0000256" key="3">
    <source>
        <dbReference type="ARBA" id="ARBA00022741"/>
    </source>
</evidence>
<dbReference type="GO" id="GO:0016887">
    <property type="term" value="F:ATP hydrolysis activity"/>
    <property type="evidence" value="ECO:0007669"/>
    <property type="project" value="InterPro"/>
</dbReference>
<evidence type="ECO:0000313" key="6">
    <source>
        <dbReference type="EMBL" id="XAO47635.1"/>
    </source>
</evidence>
<dbReference type="EMBL" id="CP125942">
    <property type="protein sequence ID" value="XAO47635.1"/>
    <property type="molecule type" value="Genomic_DNA"/>
</dbReference>
<keyword evidence="7" id="KW-1185">Reference proteome</keyword>
<dbReference type="SUPFAM" id="SSF52540">
    <property type="entry name" value="P-loop containing nucleoside triphosphate hydrolases"/>
    <property type="match status" value="1"/>
</dbReference>
<dbReference type="Proteomes" id="UP001486888">
    <property type="component" value="Chromosome"/>
</dbReference>
<gene>
    <name evidence="6" type="ORF">QMQ05_15810</name>
</gene>
<proteinExistence type="inferred from homology"/>
<evidence type="ECO:0000313" key="7">
    <source>
        <dbReference type="Proteomes" id="UP001486888"/>
    </source>
</evidence>
<dbReference type="PROSITE" id="PS50893">
    <property type="entry name" value="ABC_TRANSPORTER_2"/>
    <property type="match status" value="1"/>
</dbReference>
<dbReference type="AlphaFoldDB" id="A0AAU6WIP5"/>
<feature type="domain" description="ABC transporter" evidence="5">
    <location>
        <begin position="1"/>
        <end position="210"/>
    </location>
</feature>
<dbReference type="SMART" id="SM00382">
    <property type="entry name" value="AAA"/>
    <property type="match status" value="1"/>
</dbReference>
<name>A0AAU6WIP5_9MICC</name>
<keyword evidence="3" id="KW-0547">Nucleotide-binding</keyword>
<dbReference type="InterPro" id="IPR027417">
    <property type="entry name" value="P-loop_NTPase"/>
</dbReference>
<dbReference type="PANTHER" id="PTHR43335:SF2">
    <property type="entry name" value="ABC TRANSPORTER, ATP-BINDING PROTEIN"/>
    <property type="match status" value="1"/>
</dbReference>
<evidence type="ECO:0000256" key="2">
    <source>
        <dbReference type="ARBA" id="ARBA00022448"/>
    </source>
</evidence>
<dbReference type="InterPro" id="IPR003593">
    <property type="entry name" value="AAA+_ATPase"/>
</dbReference>
<reference evidence="6 7" key="1">
    <citation type="submission" date="2023-05" db="EMBL/GenBank/DDBJ databases">
        <title>Glutamicibacter sp. B1, complete genome.</title>
        <authorList>
            <person name="Long Y.H."/>
            <person name="Fang T."/>
            <person name="Li X.Y."/>
        </authorList>
    </citation>
    <scope>NUCLEOTIDE SEQUENCE [LARGE SCALE GENOMIC DNA]</scope>
    <source>
        <strain evidence="6 7">B1</strain>
    </source>
</reference>
<organism evidence="6 7">
    <name type="scientific">Glutamicibacter ectropisis</name>
    <dbReference type="NCBI Taxonomy" id="3046593"/>
    <lineage>
        <taxon>Bacteria</taxon>
        <taxon>Bacillati</taxon>
        <taxon>Actinomycetota</taxon>
        <taxon>Actinomycetes</taxon>
        <taxon>Micrococcales</taxon>
        <taxon>Micrococcaceae</taxon>
        <taxon>Glutamicibacter</taxon>
    </lineage>
</organism>
<dbReference type="Pfam" id="PF00005">
    <property type="entry name" value="ABC_tran"/>
    <property type="match status" value="1"/>
</dbReference>
<keyword evidence="4 6" id="KW-0067">ATP-binding</keyword>
<dbReference type="InterPro" id="IPR003439">
    <property type="entry name" value="ABC_transporter-like_ATP-bd"/>
</dbReference>
<dbReference type="Gene3D" id="3.40.50.300">
    <property type="entry name" value="P-loop containing nucleotide triphosphate hydrolases"/>
    <property type="match status" value="1"/>
</dbReference>
<evidence type="ECO:0000256" key="1">
    <source>
        <dbReference type="ARBA" id="ARBA00005417"/>
    </source>
</evidence>
<accession>A0AAU6WIP5</accession>
<evidence type="ECO:0000256" key="4">
    <source>
        <dbReference type="ARBA" id="ARBA00022840"/>
    </source>
</evidence>
<protein>
    <submittedName>
        <fullName evidence="6">ATP-binding cassette domain-containing protein</fullName>
    </submittedName>
</protein>
<dbReference type="GO" id="GO:0005524">
    <property type="term" value="F:ATP binding"/>
    <property type="evidence" value="ECO:0007669"/>
    <property type="project" value="UniProtKB-KW"/>
</dbReference>
<sequence length="224" mass="23734">MPGRTALLGPNGAGKSTLLSLMASVNSPSAGTVELSTPRGKRISSRQLSKYRRSVAWLPQDFAPVSGLSVLEHVWYAGWLKGMSRSAVKEAAPTALASVGLEALSAKKATELSGGQQRRLGIAGALIHRASVVLLDEPTAGLDPGQRDRFRQILASLDDDQITVVSTHQTEDIDGSFDYVVVLVDGAVRFSGTVGDFMAVAPSSAVDPRDRVRLAYATFVEGEI</sequence>
<evidence type="ECO:0000259" key="5">
    <source>
        <dbReference type="PROSITE" id="PS50893"/>
    </source>
</evidence>
<dbReference type="KEGG" id="gey:QMQ05_15810"/>